<dbReference type="PANTHER" id="PTHR33933">
    <property type="entry name" value="NUCLEOTIDYLTRANSFERASE"/>
    <property type="match status" value="1"/>
</dbReference>
<evidence type="ECO:0000313" key="2">
    <source>
        <dbReference type="EMBL" id="OIN56182.1"/>
    </source>
</evidence>
<protein>
    <recommendedName>
        <fullName evidence="1">Polymerase nucleotidyl transferase domain-containing protein</fullName>
    </recommendedName>
</protein>
<dbReference type="InterPro" id="IPR043519">
    <property type="entry name" value="NT_sf"/>
</dbReference>
<organism evidence="2 3">
    <name type="scientific">Arsenicibacter rosenii</name>
    <dbReference type="NCBI Taxonomy" id="1750698"/>
    <lineage>
        <taxon>Bacteria</taxon>
        <taxon>Pseudomonadati</taxon>
        <taxon>Bacteroidota</taxon>
        <taxon>Cytophagia</taxon>
        <taxon>Cytophagales</taxon>
        <taxon>Spirosomataceae</taxon>
        <taxon>Arsenicibacter</taxon>
    </lineage>
</organism>
<proteinExistence type="predicted"/>
<keyword evidence="3" id="KW-1185">Reference proteome</keyword>
<evidence type="ECO:0000313" key="3">
    <source>
        <dbReference type="Proteomes" id="UP000181790"/>
    </source>
</evidence>
<dbReference type="AlphaFoldDB" id="A0A1S2VBW7"/>
<dbReference type="Gene3D" id="3.30.460.10">
    <property type="entry name" value="Beta Polymerase, domain 2"/>
    <property type="match status" value="1"/>
</dbReference>
<evidence type="ECO:0000259" key="1">
    <source>
        <dbReference type="Pfam" id="PF01909"/>
    </source>
</evidence>
<reference evidence="2 3" key="1">
    <citation type="submission" date="2016-10" db="EMBL/GenBank/DDBJ databases">
        <title>Arsenicibacter rosenii gen. nov., sp. nov., an efficient arsenic-methylating bacterium isolated from an arsenic-contaminated paddy soil.</title>
        <authorList>
            <person name="Huang K."/>
        </authorList>
    </citation>
    <scope>NUCLEOTIDE SEQUENCE [LARGE SCALE GENOMIC DNA]</scope>
    <source>
        <strain evidence="2 3">SM-1</strain>
    </source>
</reference>
<gene>
    <name evidence="2" type="ORF">BLX24_26270</name>
</gene>
<dbReference type="InterPro" id="IPR002934">
    <property type="entry name" value="Polymerase_NTP_transf_dom"/>
</dbReference>
<dbReference type="SUPFAM" id="SSF81301">
    <property type="entry name" value="Nucleotidyltransferase"/>
    <property type="match status" value="1"/>
</dbReference>
<accession>A0A1S2VBW7</accession>
<dbReference type="EMBL" id="MORL01000027">
    <property type="protein sequence ID" value="OIN56182.1"/>
    <property type="molecule type" value="Genomic_DNA"/>
</dbReference>
<dbReference type="RefSeq" id="WP_083422193.1">
    <property type="nucleotide sequence ID" value="NZ_MORL01000027.1"/>
</dbReference>
<dbReference type="PANTHER" id="PTHR33933:SF1">
    <property type="entry name" value="PROTEIN ADENYLYLTRANSFERASE MNTA-RELATED"/>
    <property type="match status" value="1"/>
</dbReference>
<dbReference type="CDD" id="cd05403">
    <property type="entry name" value="NT_KNTase_like"/>
    <property type="match status" value="1"/>
</dbReference>
<feature type="domain" description="Polymerase nucleotidyl transferase" evidence="1">
    <location>
        <begin position="18"/>
        <end position="88"/>
    </location>
</feature>
<sequence>MATVVDINSINSDVTHMLKQLYGDRLASIILYGSYARGDFQEDSDVDYLVLLEDHTVSPHKEVSRYSSVLSHYVENTSVDVSIVVMAYTQFMNTNRLFHRQVKKDGLAIYERRPHFQHT</sequence>
<dbReference type="Proteomes" id="UP000181790">
    <property type="component" value="Unassembled WGS sequence"/>
</dbReference>
<dbReference type="OrthoDB" id="1321649at2"/>
<dbReference type="Pfam" id="PF01909">
    <property type="entry name" value="NTP_transf_2"/>
    <property type="match status" value="1"/>
</dbReference>
<name>A0A1S2VBW7_9BACT</name>
<dbReference type="InterPro" id="IPR052548">
    <property type="entry name" value="Type_VII_TA_antitoxin"/>
</dbReference>
<dbReference type="GO" id="GO:0016779">
    <property type="term" value="F:nucleotidyltransferase activity"/>
    <property type="evidence" value="ECO:0007669"/>
    <property type="project" value="InterPro"/>
</dbReference>
<comment type="caution">
    <text evidence="2">The sequence shown here is derived from an EMBL/GenBank/DDBJ whole genome shotgun (WGS) entry which is preliminary data.</text>
</comment>